<reference evidence="2 3" key="1">
    <citation type="submission" date="2019-03" db="EMBL/GenBank/DDBJ databases">
        <title>Genomics of glacier-inhabiting Cryobacterium strains.</title>
        <authorList>
            <person name="Liu Q."/>
            <person name="Xin Y.-H."/>
        </authorList>
    </citation>
    <scope>NUCLEOTIDE SEQUENCE [LARGE SCALE GENOMIC DNA]</scope>
    <source>
        <strain evidence="2 3">Sr39</strain>
    </source>
</reference>
<comment type="caution">
    <text evidence="2">The sequence shown here is derived from an EMBL/GenBank/DDBJ whole genome shotgun (WGS) entry which is preliminary data.</text>
</comment>
<dbReference type="RefSeq" id="WP_134514485.1">
    <property type="nucleotide sequence ID" value="NZ_SOHJ01000009.1"/>
</dbReference>
<dbReference type="Proteomes" id="UP000298170">
    <property type="component" value="Unassembled WGS sequence"/>
</dbReference>
<dbReference type="Gene3D" id="1.10.10.2840">
    <property type="entry name" value="PucR C-terminal helix-turn-helix domain"/>
    <property type="match status" value="1"/>
</dbReference>
<proteinExistence type="predicted"/>
<dbReference type="InterPro" id="IPR025736">
    <property type="entry name" value="PucR_C-HTH_dom"/>
</dbReference>
<dbReference type="PANTHER" id="PTHR33744:SF17">
    <property type="entry name" value="CONSERVED PROTEIN"/>
    <property type="match status" value="1"/>
</dbReference>
<feature type="domain" description="GAF" evidence="1">
    <location>
        <begin position="71"/>
        <end position="222"/>
    </location>
</feature>
<dbReference type="SMART" id="SM00065">
    <property type="entry name" value="GAF"/>
    <property type="match status" value="1"/>
</dbReference>
<evidence type="ECO:0000313" key="2">
    <source>
        <dbReference type="EMBL" id="TFD59778.1"/>
    </source>
</evidence>
<dbReference type="InterPro" id="IPR051448">
    <property type="entry name" value="CdaR-like_regulators"/>
</dbReference>
<keyword evidence="3" id="KW-1185">Reference proteome</keyword>
<dbReference type="OrthoDB" id="8026818at2"/>
<dbReference type="AlphaFoldDB" id="A0A4R9AF74"/>
<dbReference type="InterPro" id="IPR003018">
    <property type="entry name" value="GAF"/>
</dbReference>
<gene>
    <name evidence="2" type="ORF">E3T39_08770</name>
</gene>
<dbReference type="SUPFAM" id="SSF55781">
    <property type="entry name" value="GAF domain-like"/>
    <property type="match status" value="1"/>
</dbReference>
<protein>
    <submittedName>
        <fullName evidence="2">GAF domain-containing protein</fullName>
    </submittedName>
</protein>
<name>A0A4R9AF74_9MICO</name>
<accession>A0A4R9AF74</accession>
<dbReference type="InterPro" id="IPR042070">
    <property type="entry name" value="PucR_C-HTH_sf"/>
</dbReference>
<sequence>MHLLADLLQQALDPASSDFLSGLDRLPADAQGQRLRESLRSVHTLASNARGQRMLTLALSETAAAISSLREGGNVLREIVTRTRAIVGTDMAYISLNDPEKRETRITETDGVWTQAYRDIRMPFGTGVLGNVARADGPIQVSDYLQTVSLAHLEHIDDAVAEEGVKALLGAPMRIGGDIIGALMVADRWAHDFSQEQIFAVEALANQAAVALDNLERLAELTESMGSLETANRDKESSIARLKRLAATDDELFAALSSSEGLPGLAARISQVLGRPARLLDLTVRIDAGDVGGERLHAARALIPASRHNNAPVTATLEDGTTVVVMASVIEGEALGGVLVEGETAADDEAILRRAALVLGTFISHSNASRHDRQRRRVELLATLISPPAEGLRQHTATAAAAYGLEDGSPFRVAIVDGALRPLMDFEEALEVDLGEQLLRGHFDDRLYLAAPEQVFAWIADFLCKPGARRWGGVRMAHSEPLAALSEIGAGFALAERVLTAARSLPQAGNVVGWQSLGTIGIFLANADSQVTQSALRGSLGPLLDYDGSNGTQLCDTALCYLDEGRNIARTAQELVVHPNTVRQRLERIESLLGPDWNNGRRALDHHVLLVVARLLAGSPAKH</sequence>
<evidence type="ECO:0000259" key="1">
    <source>
        <dbReference type="SMART" id="SM00065"/>
    </source>
</evidence>
<evidence type="ECO:0000313" key="3">
    <source>
        <dbReference type="Proteomes" id="UP000298170"/>
    </source>
</evidence>
<dbReference type="EMBL" id="SOHJ01000009">
    <property type="protein sequence ID" value="TFD59778.1"/>
    <property type="molecule type" value="Genomic_DNA"/>
</dbReference>
<dbReference type="PANTHER" id="PTHR33744">
    <property type="entry name" value="CARBOHYDRATE DIACID REGULATOR"/>
    <property type="match status" value="1"/>
</dbReference>
<dbReference type="Gene3D" id="3.30.450.40">
    <property type="match status" value="1"/>
</dbReference>
<dbReference type="InterPro" id="IPR029016">
    <property type="entry name" value="GAF-like_dom_sf"/>
</dbReference>
<dbReference type="Pfam" id="PF01590">
    <property type="entry name" value="GAF"/>
    <property type="match status" value="1"/>
</dbReference>
<dbReference type="Pfam" id="PF13556">
    <property type="entry name" value="HTH_30"/>
    <property type="match status" value="1"/>
</dbReference>
<organism evidence="2 3">
    <name type="scientific">Cryobacterium suzukii</name>
    <dbReference type="NCBI Taxonomy" id="1259198"/>
    <lineage>
        <taxon>Bacteria</taxon>
        <taxon>Bacillati</taxon>
        <taxon>Actinomycetota</taxon>
        <taxon>Actinomycetes</taxon>
        <taxon>Micrococcales</taxon>
        <taxon>Microbacteriaceae</taxon>
        <taxon>Cryobacterium</taxon>
    </lineage>
</organism>